<dbReference type="EMBL" id="JAUESC010000380">
    <property type="protein sequence ID" value="KAK0593271.1"/>
    <property type="molecule type" value="Genomic_DNA"/>
</dbReference>
<feature type="transmembrane region" description="Helical" evidence="1">
    <location>
        <begin position="38"/>
        <end position="60"/>
    </location>
</feature>
<keyword evidence="1" id="KW-0472">Membrane</keyword>
<keyword evidence="1" id="KW-1133">Transmembrane helix</keyword>
<keyword evidence="1" id="KW-0812">Transmembrane</keyword>
<accession>A0AA39SHX6</accession>
<reference evidence="2" key="2">
    <citation type="submission" date="2023-06" db="EMBL/GenBank/DDBJ databases">
        <authorList>
            <person name="Swenson N.G."/>
            <person name="Wegrzyn J.L."/>
            <person name="Mcevoy S.L."/>
        </authorList>
    </citation>
    <scope>NUCLEOTIDE SEQUENCE</scope>
    <source>
        <strain evidence="2">NS2018</strain>
        <tissue evidence="2">Leaf</tissue>
    </source>
</reference>
<sequence>MLLPISGGSLSLLLHHLPQRRRLTEPLVSSLTKSPPLLVYFSCMLLFVYWQSFSPLRWYLKQKAEP</sequence>
<dbReference type="AlphaFoldDB" id="A0AA39SHX6"/>
<evidence type="ECO:0000256" key="1">
    <source>
        <dbReference type="SAM" id="Phobius"/>
    </source>
</evidence>
<proteinExistence type="predicted"/>
<gene>
    <name evidence="2" type="ORF">LWI29_033961</name>
</gene>
<evidence type="ECO:0000313" key="2">
    <source>
        <dbReference type="EMBL" id="KAK0593271.1"/>
    </source>
</evidence>
<reference evidence="2" key="1">
    <citation type="journal article" date="2022" name="Plant J.">
        <title>Strategies of tolerance reflected in two North American maple genomes.</title>
        <authorList>
            <person name="McEvoy S.L."/>
            <person name="Sezen U.U."/>
            <person name="Trouern-Trend A."/>
            <person name="McMahon S.M."/>
            <person name="Schaberg P.G."/>
            <person name="Yang J."/>
            <person name="Wegrzyn J.L."/>
            <person name="Swenson N.G."/>
        </authorList>
    </citation>
    <scope>NUCLEOTIDE SEQUENCE</scope>
    <source>
        <strain evidence="2">NS2018</strain>
    </source>
</reference>
<comment type="caution">
    <text evidence="2">The sequence shown here is derived from an EMBL/GenBank/DDBJ whole genome shotgun (WGS) entry which is preliminary data.</text>
</comment>
<keyword evidence="3" id="KW-1185">Reference proteome</keyword>
<protein>
    <submittedName>
        <fullName evidence="2">Uncharacterized protein</fullName>
    </submittedName>
</protein>
<dbReference type="Proteomes" id="UP001168877">
    <property type="component" value="Unassembled WGS sequence"/>
</dbReference>
<name>A0AA39SHX6_ACESA</name>
<evidence type="ECO:0000313" key="3">
    <source>
        <dbReference type="Proteomes" id="UP001168877"/>
    </source>
</evidence>
<organism evidence="2 3">
    <name type="scientific">Acer saccharum</name>
    <name type="common">Sugar maple</name>
    <dbReference type="NCBI Taxonomy" id="4024"/>
    <lineage>
        <taxon>Eukaryota</taxon>
        <taxon>Viridiplantae</taxon>
        <taxon>Streptophyta</taxon>
        <taxon>Embryophyta</taxon>
        <taxon>Tracheophyta</taxon>
        <taxon>Spermatophyta</taxon>
        <taxon>Magnoliopsida</taxon>
        <taxon>eudicotyledons</taxon>
        <taxon>Gunneridae</taxon>
        <taxon>Pentapetalae</taxon>
        <taxon>rosids</taxon>
        <taxon>malvids</taxon>
        <taxon>Sapindales</taxon>
        <taxon>Sapindaceae</taxon>
        <taxon>Hippocastanoideae</taxon>
        <taxon>Acereae</taxon>
        <taxon>Acer</taxon>
    </lineage>
</organism>